<dbReference type="AlphaFoldDB" id="A0A916W5E8"/>
<name>A0A916W5E8_9BACT</name>
<reference evidence="2" key="1">
    <citation type="journal article" date="2014" name="Int. J. Syst. Evol. Microbiol.">
        <title>Complete genome sequence of Corynebacterium casei LMG S-19264T (=DSM 44701T), isolated from a smear-ripened cheese.</title>
        <authorList>
            <consortium name="US DOE Joint Genome Institute (JGI-PGF)"/>
            <person name="Walter F."/>
            <person name="Albersmeier A."/>
            <person name="Kalinowski J."/>
            <person name="Ruckert C."/>
        </authorList>
    </citation>
    <scope>NUCLEOTIDE SEQUENCE</scope>
    <source>
        <strain evidence="2">CGMCC 1.15447</strain>
    </source>
</reference>
<dbReference type="InterPro" id="IPR007899">
    <property type="entry name" value="CHAD_dom"/>
</dbReference>
<feature type="domain" description="CHAD" evidence="1">
    <location>
        <begin position="7"/>
        <end position="246"/>
    </location>
</feature>
<dbReference type="RefSeq" id="WP_188759116.1">
    <property type="nucleotide sequence ID" value="NZ_BMJB01000001.1"/>
</dbReference>
<reference evidence="2" key="2">
    <citation type="submission" date="2020-09" db="EMBL/GenBank/DDBJ databases">
        <authorList>
            <person name="Sun Q."/>
            <person name="Zhou Y."/>
        </authorList>
    </citation>
    <scope>NUCLEOTIDE SEQUENCE</scope>
    <source>
        <strain evidence="2">CGMCC 1.15447</strain>
    </source>
</reference>
<proteinExistence type="predicted"/>
<dbReference type="EMBL" id="BMJB01000001">
    <property type="protein sequence ID" value="GGA68080.1"/>
    <property type="molecule type" value="Genomic_DNA"/>
</dbReference>
<dbReference type="Pfam" id="PF05235">
    <property type="entry name" value="CHAD"/>
    <property type="match status" value="1"/>
</dbReference>
<evidence type="ECO:0000259" key="1">
    <source>
        <dbReference type="SMART" id="SM00880"/>
    </source>
</evidence>
<accession>A0A916W5E8</accession>
<comment type="caution">
    <text evidence="2">The sequence shown here is derived from an EMBL/GenBank/DDBJ whole genome shotgun (WGS) entry which is preliminary data.</text>
</comment>
<dbReference type="SMART" id="SM00880">
    <property type="entry name" value="CHAD"/>
    <property type="match status" value="1"/>
</dbReference>
<sequence length="260" mass="29733">MTRDEDKVERTFRRFRKSLDRILRTNAPKEVHDLRTRSRRLEAAIHALELEDEPAAHRLLKTTTRLRRRAGKVRDLDVLTGFTRQLAVPGQEEALAALAEHLSAQRKKAARRLKSTVSNHREAARRALKRCRKQLLAHLDVQEKIEFAAATLQAALSISPRIGAADLHRYRIKLKELRYTLELSANSDAELVSTLEEATGAIGEWHDWSELQSITTELFQERQEFDLLNAIRSTASAKLHNALTLAGELHKRYFSRATAH</sequence>
<evidence type="ECO:0000313" key="2">
    <source>
        <dbReference type="EMBL" id="GGA68080.1"/>
    </source>
</evidence>
<keyword evidence="3" id="KW-1185">Reference proteome</keyword>
<dbReference type="PANTHER" id="PTHR39339:SF1">
    <property type="entry name" value="CHAD DOMAIN-CONTAINING PROTEIN"/>
    <property type="match status" value="1"/>
</dbReference>
<dbReference type="Gene3D" id="1.40.20.10">
    <property type="entry name" value="CHAD domain"/>
    <property type="match status" value="1"/>
</dbReference>
<organism evidence="2 3">
    <name type="scientific">Edaphobacter acidisoli</name>
    <dbReference type="NCBI Taxonomy" id="2040573"/>
    <lineage>
        <taxon>Bacteria</taxon>
        <taxon>Pseudomonadati</taxon>
        <taxon>Acidobacteriota</taxon>
        <taxon>Terriglobia</taxon>
        <taxon>Terriglobales</taxon>
        <taxon>Acidobacteriaceae</taxon>
        <taxon>Edaphobacter</taxon>
    </lineage>
</organism>
<protein>
    <recommendedName>
        <fullName evidence="1">CHAD domain-containing protein</fullName>
    </recommendedName>
</protein>
<evidence type="ECO:0000313" key="3">
    <source>
        <dbReference type="Proteomes" id="UP000648801"/>
    </source>
</evidence>
<dbReference type="InterPro" id="IPR038186">
    <property type="entry name" value="CHAD_dom_sf"/>
</dbReference>
<dbReference type="Proteomes" id="UP000648801">
    <property type="component" value="Unassembled WGS sequence"/>
</dbReference>
<gene>
    <name evidence="2" type="ORF">GCM10011507_19490</name>
</gene>
<dbReference type="PANTHER" id="PTHR39339">
    <property type="entry name" value="SLR1444 PROTEIN"/>
    <property type="match status" value="1"/>
</dbReference>